<feature type="signal peptide" evidence="1">
    <location>
        <begin position="1"/>
        <end position="17"/>
    </location>
</feature>
<keyword evidence="1" id="KW-0732">Signal</keyword>
<accession>A0A673B642</accession>
<proteinExistence type="predicted"/>
<dbReference type="Proteomes" id="UP000472271">
    <property type="component" value="Chromosome 14"/>
</dbReference>
<protein>
    <submittedName>
        <fullName evidence="2">Uncharacterized protein</fullName>
    </submittedName>
</protein>
<keyword evidence="3" id="KW-1185">Reference proteome</keyword>
<organism evidence="2 3">
    <name type="scientific">Sphaeramia orbicularis</name>
    <name type="common">orbiculate cardinalfish</name>
    <dbReference type="NCBI Taxonomy" id="375764"/>
    <lineage>
        <taxon>Eukaryota</taxon>
        <taxon>Metazoa</taxon>
        <taxon>Chordata</taxon>
        <taxon>Craniata</taxon>
        <taxon>Vertebrata</taxon>
        <taxon>Euteleostomi</taxon>
        <taxon>Actinopterygii</taxon>
        <taxon>Neopterygii</taxon>
        <taxon>Teleostei</taxon>
        <taxon>Neoteleostei</taxon>
        <taxon>Acanthomorphata</taxon>
        <taxon>Gobiaria</taxon>
        <taxon>Kurtiformes</taxon>
        <taxon>Apogonoidei</taxon>
        <taxon>Apogonidae</taxon>
        <taxon>Apogoninae</taxon>
        <taxon>Sphaeramia</taxon>
    </lineage>
</organism>
<evidence type="ECO:0000313" key="3">
    <source>
        <dbReference type="Proteomes" id="UP000472271"/>
    </source>
</evidence>
<name>A0A673B642_9TELE</name>
<dbReference type="Ensembl" id="ENSSORT00005038264.1">
    <property type="protein sequence ID" value="ENSSORP00005037290.1"/>
    <property type="gene ID" value="ENSSORG00005017505.1"/>
</dbReference>
<feature type="chain" id="PRO_5025485338" evidence="1">
    <location>
        <begin position="18"/>
        <end position="50"/>
    </location>
</feature>
<evidence type="ECO:0000313" key="2">
    <source>
        <dbReference type="Ensembl" id="ENSSORP00005037290.1"/>
    </source>
</evidence>
<dbReference type="InParanoid" id="A0A673B642"/>
<reference evidence="2" key="1">
    <citation type="submission" date="2019-06" db="EMBL/GenBank/DDBJ databases">
        <authorList>
            <consortium name="Wellcome Sanger Institute Data Sharing"/>
        </authorList>
    </citation>
    <scope>NUCLEOTIDE SEQUENCE [LARGE SCALE GENOMIC DNA]</scope>
</reference>
<reference evidence="2" key="2">
    <citation type="submission" date="2025-08" db="UniProtKB">
        <authorList>
            <consortium name="Ensembl"/>
        </authorList>
    </citation>
    <scope>IDENTIFICATION</scope>
</reference>
<evidence type="ECO:0000256" key="1">
    <source>
        <dbReference type="SAM" id="SignalP"/>
    </source>
</evidence>
<sequence>MGIWVQLLLLMATICHPITHHYTFAVWLVSLFNNLKCTFDTEIRNSAGKG</sequence>
<reference evidence="2" key="3">
    <citation type="submission" date="2025-09" db="UniProtKB">
        <authorList>
            <consortium name="Ensembl"/>
        </authorList>
    </citation>
    <scope>IDENTIFICATION</scope>
</reference>
<dbReference type="AlphaFoldDB" id="A0A673B642"/>